<name>S3H3L8_9HYPH</name>
<dbReference type="GO" id="GO:0030246">
    <property type="term" value="F:carbohydrate binding"/>
    <property type="evidence" value="ECO:0007669"/>
    <property type="project" value="UniProtKB-ARBA"/>
</dbReference>
<keyword evidence="6" id="KW-1185">Reference proteome</keyword>
<feature type="domain" description="Periplasmic binding protein" evidence="4">
    <location>
        <begin position="48"/>
        <end position="195"/>
    </location>
</feature>
<evidence type="ECO:0000256" key="1">
    <source>
        <dbReference type="ARBA" id="ARBA00004196"/>
    </source>
</evidence>
<dbReference type="GO" id="GO:0030313">
    <property type="term" value="C:cell envelope"/>
    <property type="evidence" value="ECO:0007669"/>
    <property type="project" value="UniProtKB-SubCell"/>
</dbReference>
<dbReference type="PROSITE" id="PS51318">
    <property type="entry name" value="TAT"/>
    <property type="match status" value="1"/>
</dbReference>
<accession>S3H3L8</accession>
<dbReference type="InterPro" id="IPR025997">
    <property type="entry name" value="SBP_2_dom"/>
</dbReference>
<dbReference type="Gene3D" id="3.40.50.2300">
    <property type="match status" value="2"/>
</dbReference>
<dbReference type="SUPFAM" id="SSF53822">
    <property type="entry name" value="Periplasmic binding protein-like I"/>
    <property type="match status" value="1"/>
</dbReference>
<comment type="similarity">
    <text evidence="2">Belongs to the bacterial solute-binding protein 2 family.</text>
</comment>
<dbReference type="Pfam" id="PF13407">
    <property type="entry name" value="Peripla_BP_4"/>
    <property type="match status" value="1"/>
</dbReference>
<protein>
    <submittedName>
        <fullName evidence="5">ABC transporter substrate binding protein (Ribose)</fullName>
    </submittedName>
</protein>
<gene>
    <name evidence="5" type="ORF">RGCCGE502_33226</name>
</gene>
<dbReference type="InterPro" id="IPR028082">
    <property type="entry name" value="Peripla_BP_I"/>
</dbReference>
<proteinExistence type="inferred from homology"/>
<evidence type="ECO:0000313" key="6">
    <source>
        <dbReference type="Proteomes" id="UP000014411"/>
    </source>
</evidence>
<dbReference type="AlphaFoldDB" id="S3H3L8"/>
<evidence type="ECO:0000313" key="5">
    <source>
        <dbReference type="EMBL" id="EPE93762.1"/>
    </source>
</evidence>
<dbReference type="Proteomes" id="UP000014411">
    <property type="component" value="Unassembled WGS sequence"/>
</dbReference>
<reference evidence="5 6" key="1">
    <citation type="journal article" date="2012" name="J. Bacteriol.">
        <title>Genome sequence of Rhizobium grahamii CCGE502, a broad-host-range symbiont with low nodulation competitiveness in Phaseolus vulgaris.</title>
        <authorList>
            <person name="Althabegoiti M.J."/>
            <person name="Lozano L."/>
            <person name="Torres-Tejerizo G."/>
            <person name="Ormeno-Orrillo E."/>
            <person name="Rogel M.A."/>
            <person name="Gonzalez V."/>
            <person name="Martinez-Romero E."/>
        </authorList>
    </citation>
    <scope>NUCLEOTIDE SEQUENCE [LARGE SCALE GENOMIC DNA]</scope>
    <source>
        <strain evidence="5 6">CCGE 502</strain>
        <plasmid evidence="5">pRg502a</plasmid>
    </source>
</reference>
<evidence type="ECO:0000259" key="4">
    <source>
        <dbReference type="Pfam" id="PF13407"/>
    </source>
</evidence>
<evidence type="ECO:0000256" key="3">
    <source>
        <dbReference type="ARBA" id="ARBA00022729"/>
    </source>
</evidence>
<dbReference type="PANTHER" id="PTHR46847:SF1">
    <property type="entry name" value="D-ALLOSE-BINDING PERIPLASMIC PROTEIN-RELATED"/>
    <property type="match status" value="1"/>
</dbReference>
<sequence>MESADRGLGRREILKLTAFAGATVAGAALVGARLSLASGELSLKGKRIGVSTVGTDHHADLQAYNAQIEEVKRLGGVPIGVDAGRNDGKLISQLQTLIAQKPDAIVQQLGTLTVIDPWLKKAPDAGIPVLALDVGSTNSPNNAASDNWVIGKNLALQLVSDIGGEGKIVVFNGFYGVTPCAIRYDQLVNVIKYFPEGGDHQAGATRRYPQYCSRCLYPGHRNREPLPGKRLDQGDLVGLGYPSSGSHTWPSWQPAAWISKRTASTAAPKPCNCSPIQTPLLWPMWSSSRPNLGVPRSAMLPVSWLARPCRGKPMLRPCLRPRATSKRSSRNSGCIESGLRRYSSASAICRLVS</sequence>
<dbReference type="EMBL" id="AEYE02000038">
    <property type="protein sequence ID" value="EPE93762.1"/>
    <property type="molecule type" value="Genomic_DNA"/>
</dbReference>
<comment type="subcellular location">
    <subcellularLocation>
        <location evidence="1">Cell envelope</location>
    </subcellularLocation>
</comment>
<keyword evidence="5" id="KW-0614">Plasmid</keyword>
<organism evidence="5 6">
    <name type="scientific">Rhizobium grahamii CCGE 502</name>
    <dbReference type="NCBI Taxonomy" id="990285"/>
    <lineage>
        <taxon>Bacteria</taxon>
        <taxon>Pseudomonadati</taxon>
        <taxon>Pseudomonadota</taxon>
        <taxon>Alphaproteobacteria</taxon>
        <taxon>Hyphomicrobiales</taxon>
        <taxon>Rhizobiaceae</taxon>
        <taxon>Rhizobium/Agrobacterium group</taxon>
        <taxon>Rhizobium</taxon>
    </lineage>
</organism>
<dbReference type="PANTHER" id="PTHR46847">
    <property type="entry name" value="D-ALLOSE-BINDING PERIPLASMIC PROTEIN-RELATED"/>
    <property type="match status" value="1"/>
</dbReference>
<comment type="caution">
    <text evidence="5">The sequence shown here is derived from an EMBL/GenBank/DDBJ whole genome shotgun (WGS) entry which is preliminary data.</text>
</comment>
<keyword evidence="3" id="KW-0732">Signal</keyword>
<geneLocation type="plasmid" evidence="5">
    <name>pRg502a</name>
</geneLocation>
<dbReference type="InterPro" id="IPR006311">
    <property type="entry name" value="TAT_signal"/>
</dbReference>
<evidence type="ECO:0000256" key="2">
    <source>
        <dbReference type="ARBA" id="ARBA00007639"/>
    </source>
</evidence>
<dbReference type="HOGENOM" id="CLU_784977_0_0_5"/>